<evidence type="ECO:0000313" key="2">
    <source>
        <dbReference type="EMBL" id="MEQ2509221.1"/>
    </source>
</evidence>
<name>A0ABV1G1F9_9BACT</name>
<protein>
    <recommendedName>
        <fullName evidence="4">DUF4906 domain-containing protein</fullName>
    </recommendedName>
</protein>
<organism evidence="2 3">
    <name type="scientific">Segatella sinensis</name>
    <dbReference type="NCBI Taxonomy" id="3085167"/>
    <lineage>
        <taxon>Bacteria</taxon>
        <taxon>Pseudomonadati</taxon>
        <taxon>Bacteroidota</taxon>
        <taxon>Bacteroidia</taxon>
        <taxon>Bacteroidales</taxon>
        <taxon>Prevotellaceae</taxon>
        <taxon>Segatella</taxon>
    </lineage>
</organism>
<feature type="signal peptide" evidence="1">
    <location>
        <begin position="1"/>
        <end position="24"/>
    </location>
</feature>
<dbReference type="Proteomes" id="UP001465717">
    <property type="component" value="Unassembled WGS sequence"/>
</dbReference>
<keyword evidence="1" id="KW-0732">Signal</keyword>
<accession>A0ABV1G1F9</accession>
<evidence type="ECO:0008006" key="4">
    <source>
        <dbReference type="Google" id="ProtNLM"/>
    </source>
</evidence>
<evidence type="ECO:0000256" key="1">
    <source>
        <dbReference type="SAM" id="SignalP"/>
    </source>
</evidence>
<gene>
    <name evidence="2" type="ORF">AAAT87_13275</name>
</gene>
<dbReference type="RefSeq" id="WP_349226668.1">
    <property type="nucleotide sequence ID" value="NZ_JBBNFG020000002.1"/>
</dbReference>
<reference evidence="2 3" key="1">
    <citation type="submission" date="2024-04" db="EMBL/GenBank/DDBJ databases">
        <title>Human intestinal bacterial collection.</title>
        <authorList>
            <person name="Pauvert C."/>
            <person name="Hitch T.C.A."/>
            <person name="Clavel T."/>
        </authorList>
    </citation>
    <scope>NUCLEOTIDE SEQUENCE [LARGE SCALE GENOMIC DNA]</scope>
    <source>
        <strain evidence="2 3">CLA-AA-H174</strain>
    </source>
</reference>
<dbReference type="EMBL" id="JBBNGE010000061">
    <property type="protein sequence ID" value="MEQ2509221.1"/>
    <property type="molecule type" value="Genomic_DNA"/>
</dbReference>
<keyword evidence="3" id="KW-1185">Reference proteome</keyword>
<feature type="chain" id="PRO_5046474738" description="DUF4906 domain-containing protein" evidence="1">
    <location>
        <begin position="25"/>
        <end position="714"/>
    </location>
</feature>
<evidence type="ECO:0000313" key="3">
    <source>
        <dbReference type="Proteomes" id="UP001465717"/>
    </source>
</evidence>
<proteinExistence type="predicted"/>
<dbReference type="PROSITE" id="PS51257">
    <property type="entry name" value="PROKAR_LIPOPROTEIN"/>
    <property type="match status" value="1"/>
</dbReference>
<comment type="caution">
    <text evidence="2">The sequence shown here is derived from an EMBL/GenBank/DDBJ whole genome shotgun (WGS) entry which is preliminary data.</text>
</comment>
<sequence>MKKLNKYRKSVQGLMLLTFGLTMAGCSAQDDFFTETSSESLSIKPSVTEATVSRAAVASEQTLREAALDNLYVKIFDKEYQEQSVNQKLEGNLQSNQTAILRQGNWKVDLNLQENKAYFVYSIANANEDLTQVKSLADLKNKVQTDADIWKPYSSSDKNATKNFLMTANSDWTVSKEPNQTIDSKLTRAAAKIVVNLNINVAGYEVVGEPTWQLLNYNTKTTLFGPNTAKNIASMSETETNETMAKTAADGYQLVTYSYATSWKDNASAPQAKIKVKLKKKGEETSVDYYYSIPVRDPKKTKSLDRNYVYTANATVTSLGSSSDITYGDAMDLVYDVQKWTQGEKTTINAGDQKYLLVSPTFMIMKNQRFDNSTIKFYGSGKCTVETVAIYYYDKNGKKQSCSGSQSFKASAQYADGHGELQDQGTIVIGDANNKTNDFVPLSVKYIKIKVTCEGVKDPVNVTIKQYPLEYIQGIAGWYSTKDKLNTYERYDYLTGKPSGKIATTVGIDWKEDQKLHKTRKGYADDNFQAKVCIDNNIYTYYDKKINKSYQATTRSNMGEKNNNQMYVVQITSTQQDQTDYKIGHVTNIDPNTKQSQEDVVSPAFMLASQLGTVLPFDDGVDASEHCDKYIEVRKDGTKYTDWRLPTASEIGVITKYQYNNKQDVIDVVLAGGSYWALNGKEVKTNNGNSSTGYVRCVRDLKPDEVKELENKNE</sequence>